<dbReference type="AlphaFoldDB" id="A0A077M5V7"/>
<protein>
    <submittedName>
        <fullName evidence="2">Uncharacterized protein</fullName>
    </submittedName>
</protein>
<feature type="region of interest" description="Disordered" evidence="1">
    <location>
        <begin position="1"/>
        <end position="22"/>
    </location>
</feature>
<reference evidence="2 3" key="1">
    <citation type="journal article" date="2013" name="ISME J.">
        <title>A metabolic model for members of the genus Tetrasphaera involved in enhanced biological phosphorus removal.</title>
        <authorList>
            <person name="Kristiansen R."/>
            <person name="Nguyen H.T.T."/>
            <person name="Saunders A.M."/>
            <person name="Nielsen J.L."/>
            <person name="Wimmer R."/>
            <person name="Le V.Q."/>
            <person name="McIlroy S.J."/>
            <person name="Petrovski S."/>
            <person name="Seviour R.J."/>
            <person name="Calteau A."/>
            <person name="Nielsen K.L."/>
            <person name="Nielsen P.H."/>
        </authorList>
    </citation>
    <scope>NUCLEOTIDE SEQUENCE [LARGE SCALE GENOMIC DNA]</scope>
    <source>
        <strain evidence="2 3">Ben 74</strain>
    </source>
</reference>
<name>A0A077M5V7_9MICO</name>
<keyword evidence="3" id="KW-1185">Reference proteome</keyword>
<evidence type="ECO:0000313" key="2">
    <source>
        <dbReference type="EMBL" id="CCI51904.1"/>
    </source>
</evidence>
<evidence type="ECO:0000256" key="1">
    <source>
        <dbReference type="SAM" id="MobiDB-lite"/>
    </source>
</evidence>
<evidence type="ECO:0000313" key="3">
    <source>
        <dbReference type="Proteomes" id="UP000035720"/>
    </source>
</evidence>
<dbReference type="EMBL" id="CAJC01000035">
    <property type="protein sequence ID" value="CCI51904.1"/>
    <property type="molecule type" value="Genomic_DNA"/>
</dbReference>
<comment type="caution">
    <text evidence="2">The sequence shown here is derived from an EMBL/GenBank/DDBJ whole genome shotgun (WGS) entry which is preliminary data.</text>
</comment>
<accession>A0A077M5V7</accession>
<gene>
    <name evidence="2" type="ORF">BN13_130046</name>
</gene>
<sequence>MPDRLATAQDKTSRLMNGPPDNIAGISAQRGAVQESRYVRTVRSPGLDGLPNTFRIRWVA</sequence>
<dbReference type="STRING" id="1193518.BN13_130046"/>
<organism evidence="2 3">
    <name type="scientific">Nostocoides jenkinsii Ben 74</name>
    <dbReference type="NCBI Taxonomy" id="1193518"/>
    <lineage>
        <taxon>Bacteria</taxon>
        <taxon>Bacillati</taxon>
        <taxon>Actinomycetota</taxon>
        <taxon>Actinomycetes</taxon>
        <taxon>Micrococcales</taxon>
        <taxon>Intrasporangiaceae</taxon>
        <taxon>Nostocoides</taxon>
    </lineage>
</organism>
<proteinExistence type="predicted"/>
<dbReference type="Proteomes" id="UP000035720">
    <property type="component" value="Unassembled WGS sequence"/>
</dbReference>